<gene>
    <name evidence="4" type="ORF">HKI87_10g62930</name>
</gene>
<sequence>MSMTLFVNVNLGGSGGGTRREPIKVTPMMKLSDAVDGMLAKIGRQAPQGYEITLKRKPVDATLPVRFSGLQNRDTLDLELKSEAASTSQRAAPQRREKPTTTAATATRRPPPQQEQAMTRPAPPGPSPSDLPADRDLIVFHEDLLASGQSLGSRSEDLGDDFYDFTAQDFARIQKKRQELARQEESRTLQTRAMRERERRQRAKEMPPVRVRVVLPDRWCLQCIFKATETVSGVYSYVASLVDCPSFVLFTTPPKCVLDRTSGDTLYDAGLVPAVKLHFGFKGTPSGGQIWKQGVVDKFSVHSPDQVEGHGRRAKVGVSVATAKDQEAVPVKTQAASAEDKGKAKKAGVPKWLKLGK</sequence>
<keyword evidence="5" id="KW-1185">Reference proteome</keyword>
<evidence type="ECO:0000259" key="3">
    <source>
        <dbReference type="Pfam" id="PF11470"/>
    </source>
</evidence>
<accession>A0AAX4PFA6</accession>
<dbReference type="Pfam" id="PF00789">
    <property type="entry name" value="UBX"/>
    <property type="match status" value="1"/>
</dbReference>
<dbReference type="GO" id="GO:0012506">
    <property type="term" value="C:vesicle membrane"/>
    <property type="evidence" value="ECO:0007669"/>
    <property type="project" value="TreeGrafter"/>
</dbReference>
<dbReference type="Proteomes" id="UP001472866">
    <property type="component" value="Chromosome 10"/>
</dbReference>
<evidence type="ECO:0000259" key="2">
    <source>
        <dbReference type="Pfam" id="PF00789"/>
    </source>
</evidence>
<evidence type="ECO:0000313" key="4">
    <source>
        <dbReference type="EMBL" id="WZN64736.1"/>
    </source>
</evidence>
<dbReference type="GO" id="GO:0006886">
    <property type="term" value="P:intracellular protein transport"/>
    <property type="evidence" value="ECO:0007669"/>
    <property type="project" value="TreeGrafter"/>
</dbReference>
<feature type="domain" description="UBX" evidence="2">
    <location>
        <begin position="205"/>
        <end position="274"/>
    </location>
</feature>
<protein>
    <submittedName>
        <fullName evidence="4">UBX domain-containing protein</fullName>
    </submittedName>
</protein>
<dbReference type="CDD" id="cd16118">
    <property type="entry name" value="UBX2_UBXN9"/>
    <property type="match status" value="1"/>
</dbReference>
<reference evidence="4 5" key="1">
    <citation type="submission" date="2024-03" db="EMBL/GenBank/DDBJ databases">
        <title>Complete genome sequence of the green alga Chloropicon roscoffensis RCC1871.</title>
        <authorList>
            <person name="Lemieux C."/>
            <person name="Pombert J.-F."/>
            <person name="Otis C."/>
            <person name="Turmel M."/>
        </authorList>
    </citation>
    <scope>NUCLEOTIDE SEQUENCE [LARGE SCALE GENOMIC DNA]</scope>
    <source>
        <strain evidence="4 5">RCC1871</strain>
    </source>
</reference>
<feature type="region of interest" description="Disordered" evidence="1">
    <location>
        <begin position="178"/>
        <end position="203"/>
    </location>
</feature>
<dbReference type="InterPro" id="IPR029071">
    <property type="entry name" value="Ubiquitin-like_domsf"/>
</dbReference>
<name>A0AAX4PFA6_9CHLO</name>
<dbReference type="Gene3D" id="3.10.20.90">
    <property type="entry name" value="Phosphatidylinositol 3-kinase Catalytic Subunit, Chain A, domain 1"/>
    <property type="match status" value="2"/>
</dbReference>
<feature type="compositionally biased region" description="Basic residues" evidence="1">
    <location>
        <begin position="343"/>
        <end position="357"/>
    </location>
</feature>
<evidence type="ECO:0000256" key="1">
    <source>
        <dbReference type="SAM" id="MobiDB-lite"/>
    </source>
</evidence>
<feature type="region of interest" description="Disordered" evidence="1">
    <location>
        <begin position="329"/>
        <end position="357"/>
    </location>
</feature>
<feature type="domain" description="TUG ubiquitin-like" evidence="3">
    <location>
        <begin position="18"/>
        <end position="78"/>
    </location>
</feature>
<organism evidence="4 5">
    <name type="scientific">Chloropicon roscoffensis</name>
    <dbReference type="NCBI Taxonomy" id="1461544"/>
    <lineage>
        <taxon>Eukaryota</taxon>
        <taxon>Viridiplantae</taxon>
        <taxon>Chlorophyta</taxon>
        <taxon>Chloropicophyceae</taxon>
        <taxon>Chloropicales</taxon>
        <taxon>Chloropicaceae</taxon>
        <taxon>Chloropicon</taxon>
    </lineage>
</organism>
<dbReference type="InterPro" id="IPR021569">
    <property type="entry name" value="TUG-UBL1"/>
</dbReference>
<dbReference type="EMBL" id="CP151510">
    <property type="protein sequence ID" value="WZN64736.1"/>
    <property type="molecule type" value="Genomic_DNA"/>
</dbReference>
<dbReference type="AlphaFoldDB" id="A0AAX4PFA6"/>
<evidence type="ECO:0000313" key="5">
    <source>
        <dbReference type="Proteomes" id="UP001472866"/>
    </source>
</evidence>
<dbReference type="InterPro" id="IPR001012">
    <property type="entry name" value="UBX_dom"/>
</dbReference>
<dbReference type="PANTHER" id="PTHR46467:SF1">
    <property type="entry name" value="TETHER CONTAINING UBX DOMAIN FOR GLUT4"/>
    <property type="match status" value="1"/>
</dbReference>
<dbReference type="Pfam" id="PF11470">
    <property type="entry name" value="TUG-UBL1"/>
    <property type="match status" value="1"/>
</dbReference>
<dbReference type="SUPFAM" id="SSF54236">
    <property type="entry name" value="Ubiquitin-like"/>
    <property type="match status" value="1"/>
</dbReference>
<dbReference type="GO" id="GO:0005737">
    <property type="term" value="C:cytoplasm"/>
    <property type="evidence" value="ECO:0007669"/>
    <property type="project" value="TreeGrafter"/>
</dbReference>
<dbReference type="GO" id="GO:0005634">
    <property type="term" value="C:nucleus"/>
    <property type="evidence" value="ECO:0007669"/>
    <property type="project" value="TreeGrafter"/>
</dbReference>
<proteinExistence type="predicted"/>
<feature type="region of interest" description="Disordered" evidence="1">
    <location>
        <begin position="82"/>
        <end position="133"/>
    </location>
</feature>
<dbReference type="PANTHER" id="PTHR46467">
    <property type="entry name" value="TETHER CONTAINING UBX DOMAIN FOR GLUT4"/>
    <property type="match status" value="1"/>
</dbReference>